<accession>R9ILZ9</accession>
<dbReference type="Proteomes" id="UP000014200">
    <property type="component" value="Unassembled WGS sequence"/>
</dbReference>
<name>R9ILZ9_9BACT</name>
<reference evidence="3 4" key="1">
    <citation type="submission" date="2013-04" db="EMBL/GenBank/DDBJ databases">
        <title>The Genome Sequence of Bacteroides massiliensis dnLKV3.</title>
        <authorList>
            <consortium name="The Broad Institute Genomics Platform"/>
            <consortium name="The Broad Institute Genome Sequencing Center for Infectious Disease"/>
            <person name="Earl A."/>
            <person name="Xavier R."/>
            <person name="Kuhn K."/>
            <person name="Stappenbeck T."/>
            <person name="Walker B."/>
            <person name="Young S."/>
            <person name="Zeng Q."/>
            <person name="Gargeya S."/>
            <person name="Fitzgerald M."/>
            <person name="Haas B."/>
            <person name="Abouelleil A."/>
            <person name="Allen A.W."/>
            <person name="Alvarado L."/>
            <person name="Arachchi H.M."/>
            <person name="Berlin A.M."/>
            <person name="Chapman S.B."/>
            <person name="Gainer-Dewar J."/>
            <person name="Goldberg J."/>
            <person name="Griggs A."/>
            <person name="Gujja S."/>
            <person name="Hansen M."/>
            <person name="Howarth C."/>
            <person name="Imamovic A."/>
            <person name="Ireland A."/>
            <person name="Larimer J."/>
            <person name="McCowan C."/>
            <person name="Murphy C."/>
            <person name="Pearson M."/>
            <person name="Poon T.W."/>
            <person name="Priest M."/>
            <person name="Roberts A."/>
            <person name="Saif S."/>
            <person name="Shea T."/>
            <person name="Sisk P."/>
            <person name="Sykes S."/>
            <person name="Wortman J."/>
            <person name="Nusbaum C."/>
            <person name="Birren B."/>
        </authorList>
    </citation>
    <scope>NUCLEOTIDE SEQUENCE [LARGE SCALE GENOMIC DNA]</scope>
    <source>
        <strain evidence="4">dnLKV3</strain>
    </source>
</reference>
<proteinExistence type="inferred from homology"/>
<feature type="domain" description="Barstar (barnase inhibitor)" evidence="2">
    <location>
        <begin position="26"/>
        <end position="99"/>
    </location>
</feature>
<gene>
    <name evidence="3" type="ORF">C802_00358</name>
</gene>
<organism evidence="3 4">
    <name type="scientific">Phocaeicola sartorii</name>
    <dbReference type="NCBI Taxonomy" id="671267"/>
    <lineage>
        <taxon>Bacteria</taxon>
        <taxon>Pseudomonadati</taxon>
        <taxon>Bacteroidota</taxon>
        <taxon>Bacteroidia</taxon>
        <taxon>Bacteroidales</taxon>
        <taxon>Bacteroidaceae</taxon>
        <taxon>Phocaeicola</taxon>
    </lineage>
</organism>
<evidence type="ECO:0000259" key="2">
    <source>
        <dbReference type="Pfam" id="PF01337"/>
    </source>
</evidence>
<dbReference type="Pfam" id="PF01337">
    <property type="entry name" value="Barstar"/>
    <property type="match status" value="1"/>
</dbReference>
<evidence type="ECO:0000313" key="4">
    <source>
        <dbReference type="Proteomes" id="UP000014200"/>
    </source>
</evidence>
<dbReference type="GeneID" id="82151864"/>
<dbReference type="OrthoDB" id="7575400at2"/>
<dbReference type="InterPro" id="IPR000468">
    <property type="entry name" value="Barstar"/>
</dbReference>
<dbReference type="AlphaFoldDB" id="R9ILZ9"/>
<sequence>MKGIFFVENSNEYRAPDTYLAYVSPVDDVQDLYVKLAETLDFPNYFGENWDALIDFYRDFTWIEQKAIVIFHENLSGLSDLELEKYLGCVLICLDTWSDGLEHCISFVFSHQDERRIFHILSDKMNEMRNV</sequence>
<dbReference type="InterPro" id="IPR035905">
    <property type="entry name" value="Barstar-like_sf"/>
</dbReference>
<evidence type="ECO:0000256" key="1">
    <source>
        <dbReference type="ARBA" id="ARBA00006845"/>
    </source>
</evidence>
<protein>
    <recommendedName>
        <fullName evidence="2">Barstar (barnase inhibitor) domain-containing protein</fullName>
    </recommendedName>
</protein>
<dbReference type="SUPFAM" id="SSF52038">
    <property type="entry name" value="Barstar-related"/>
    <property type="match status" value="1"/>
</dbReference>
<comment type="caution">
    <text evidence="3">The sequence shown here is derived from an EMBL/GenBank/DDBJ whole genome shotgun (WGS) entry which is preliminary data.</text>
</comment>
<comment type="similarity">
    <text evidence="1">Belongs to the barstar family.</text>
</comment>
<dbReference type="STRING" id="1235788.C802_00358"/>
<dbReference type="EMBL" id="ASSP01000003">
    <property type="protein sequence ID" value="EOS16679.1"/>
    <property type="molecule type" value="Genomic_DNA"/>
</dbReference>
<keyword evidence="4" id="KW-1185">Reference proteome</keyword>
<dbReference type="RefSeq" id="WP_016274843.1">
    <property type="nucleotide sequence ID" value="NZ_JABVZU010000002.1"/>
</dbReference>
<dbReference type="PATRIC" id="fig|1235788.3.peg.358"/>
<dbReference type="HOGENOM" id="CLU_153035_0_0_10"/>
<dbReference type="Gene3D" id="3.30.370.10">
    <property type="entry name" value="Barstar-like"/>
    <property type="match status" value="1"/>
</dbReference>
<evidence type="ECO:0000313" key="3">
    <source>
        <dbReference type="EMBL" id="EOS16679.1"/>
    </source>
</evidence>